<reference evidence="2 3" key="1">
    <citation type="submission" date="2017-02" db="EMBL/GenBank/DDBJ databases">
        <authorList>
            <person name="Peterson S.W."/>
        </authorList>
    </citation>
    <scope>NUCLEOTIDE SEQUENCE [LARGE SCALE GENOMIC DNA]</scope>
    <source>
        <strain evidence="2 3">ATCC 43854</strain>
    </source>
</reference>
<dbReference type="STRING" id="28122.SAMN02745108_00251"/>
<dbReference type="Proteomes" id="UP000190449">
    <property type="component" value="Unassembled WGS sequence"/>
</dbReference>
<evidence type="ECO:0000313" key="3">
    <source>
        <dbReference type="Proteomes" id="UP000190449"/>
    </source>
</evidence>
<accession>A0A1T4K2B3</accession>
<dbReference type="InterPro" id="IPR029044">
    <property type="entry name" value="Nucleotide-diphossugar_trans"/>
</dbReference>
<dbReference type="PANTHER" id="PTHR43685:SF11">
    <property type="entry name" value="GLYCOSYLTRANSFERASE TAGX-RELATED"/>
    <property type="match status" value="1"/>
</dbReference>
<dbReference type="InterPro" id="IPR001173">
    <property type="entry name" value="Glyco_trans_2-like"/>
</dbReference>
<dbReference type="PANTHER" id="PTHR43685">
    <property type="entry name" value="GLYCOSYLTRANSFERASE"/>
    <property type="match status" value="1"/>
</dbReference>
<dbReference type="RefSeq" id="WP_078775437.1">
    <property type="nucleotide sequence ID" value="NZ_FUWU01000003.1"/>
</dbReference>
<protein>
    <submittedName>
        <fullName evidence="2">Glycosyltransferase involved in cell wall bisynthesis</fullName>
    </submittedName>
</protein>
<sequence>MPFVSVIVPNYNHAPYLKQRLDSVFNQTFQDFEVIILDDCSTDNSKEIIEEYRNRPQTSHIIYNAINSGSPFKQWAKGFELAQGEYIWIAESDDWAELNFLEEMIRILDKHESLTLAFCESFWEFSEKTVFGQTSLRDSFFNGLEFIQKRQIYGNCIVNASSVLFRKKFLSNIPTDYQDFQGSGDYILWSYLCELGNIFYTTKRLNHFRRHESATTSKCIATGRSFFENHRIYNYFKSKGYVSNFAHYRIVNYELKQIELNKDVLIKNNVYSQCKSLWENEKRIGNLISSLLIFFAKQINEYSNLPFHAKIWKFFHLPDTNIRGKLFRRR</sequence>
<dbReference type="InterPro" id="IPR050834">
    <property type="entry name" value="Glycosyltransf_2"/>
</dbReference>
<dbReference type="SUPFAM" id="SSF53448">
    <property type="entry name" value="Nucleotide-diphospho-sugar transferases"/>
    <property type="match status" value="1"/>
</dbReference>
<dbReference type="Gene3D" id="3.90.550.10">
    <property type="entry name" value="Spore Coat Polysaccharide Biosynthesis Protein SpsA, Chain A"/>
    <property type="match status" value="1"/>
</dbReference>
<keyword evidence="2" id="KW-0808">Transferase</keyword>
<dbReference type="CDD" id="cd00761">
    <property type="entry name" value="Glyco_tranf_GTA_type"/>
    <property type="match status" value="1"/>
</dbReference>
<dbReference type="Pfam" id="PF00535">
    <property type="entry name" value="Glycos_transf_2"/>
    <property type="match status" value="1"/>
</dbReference>
<gene>
    <name evidence="2" type="ORF">SAMN02745108_00251</name>
</gene>
<dbReference type="EMBL" id="FUWU01000003">
    <property type="protein sequence ID" value="SJZ36596.1"/>
    <property type="molecule type" value="Genomic_DNA"/>
</dbReference>
<evidence type="ECO:0000313" key="2">
    <source>
        <dbReference type="EMBL" id="SJZ36596.1"/>
    </source>
</evidence>
<feature type="domain" description="Glycosyltransferase 2-like" evidence="1">
    <location>
        <begin position="5"/>
        <end position="160"/>
    </location>
</feature>
<evidence type="ECO:0000259" key="1">
    <source>
        <dbReference type="Pfam" id="PF00535"/>
    </source>
</evidence>
<dbReference type="AlphaFoldDB" id="A0A1T4K2B3"/>
<organism evidence="2 3">
    <name type="scientific">Fibrobacter intestinalis</name>
    <dbReference type="NCBI Taxonomy" id="28122"/>
    <lineage>
        <taxon>Bacteria</taxon>
        <taxon>Pseudomonadati</taxon>
        <taxon>Fibrobacterota</taxon>
        <taxon>Fibrobacteria</taxon>
        <taxon>Fibrobacterales</taxon>
        <taxon>Fibrobacteraceae</taxon>
        <taxon>Fibrobacter</taxon>
    </lineage>
</organism>
<name>A0A1T4K2B3_9BACT</name>
<dbReference type="GO" id="GO:0016740">
    <property type="term" value="F:transferase activity"/>
    <property type="evidence" value="ECO:0007669"/>
    <property type="project" value="UniProtKB-KW"/>
</dbReference>
<proteinExistence type="predicted"/>